<keyword evidence="1" id="KW-0479">Metal-binding</keyword>
<gene>
    <name evidence="6" type="ORF">KC19_4G098600</name>
</gene>
<dbReference type="GO" id="GO:0043531">
    <property type="term" value="F:ADP binding"/>
    <property type="evidence" value="ECO:0007669"/>
    <property type="project" value="InterPro"/>
</dbReference>
<dbReference type="PROSITE" id="PS01357">
    <property type="entry name" value="ZF_ZZ_1"/>
    <property type="match status" value="1"/>
</dbReference>
<sequence length="1199" mass="136289">MMEVELAKCCVCDACQLWPFVNIRFHSWWCEDFNLCEVCHHKYGLELPSPHQSNPSSVAVHTENTKNHVSLERASGCIQPSFSKPPDGRWSYRGQESFREKLEEDWPRRYKIARNCFAWIQKIPMSVDSGMATIFEDIKSKDSSQEIAAEQTAETPYKLDETEVCNGRYPRCLTPKHKIFLSHAGPEKGFVEQLNIDLEGIHHFGVFFDKDGDSLPKGEQFPGRIFEAARNCELGVVVMSDEYFHRKWPMLELAAFVKESRKRESFKILPLFYKLTAAEFKQEDRQKRWFESWNRFSPRIDVQEWKDALKVLAKYNGMSFVSANGDVVYRAEIKEEIWKTVTPYIKEDDSHILGSVRMSKVIEKELGVFDDDRFSSPNSPQPRFIGMYGSGGEGKTTMCKVVCNNLLQAFRGKVCHIELGSKPNPLDLQKQLLQLFLNLEKIDMLVTNVLKGRYLLKEHLPNHCVLLVLDNVWDNVDALEEAKSYLTLPFKKGSIVLVTSRTMETLKRIPVDIKWHKFFEMPVLEVEEARSLLAQSAGCSISSLNSEAEKEELERLLNVCCFNSATKKSRYHPFIIKVLGAKVGNDPSKWKDIMGFKHVINEKRNPFFSRLRLGYDDLPKKTQKMYLDLVLCIGQTHPRPINTKYKTAVDRYFETTWGEDRKSIAGFLQVLQTKALLEKTISEGEDAFYIHDLYIEFAQLEVIEEGLEHEKTCVLKPEGDDRYFQKGRLSIEGGDFTSLAKLNLCRKCNEPDLMNVNNCKKLTNLDLRGMNNLSKLYVATGCSELLKIHVENIPTLHDLFWTSGCSNGFNFPSLAGLVALRKLEIWDCHAYATKEVWGTHDLNGGYTSSSASGTATRSEWPSLIDSVLNLIHSRRKITPAEQIVDFSACTKLEMFRITNVPGIIRLSNLEGLKCVRYLTLYCLPDLVELPDLSCLISLTDMRLRGLPKLNRLLGLHGLSKLGRLDLRTCPLITELPGIELLSELQTVGCWYTSLQGLPNLSRLQKLRALYLVGCERLTGLGSIGALHGLELLDVSNCRNFSELPAELRTSPLENLNVSGTSVSEIPDIGDYRSLQYLCCAKSRMAGLSDLSNLQFLRTVDLSFCLELRCVPKSIALPTLEIFDVRGCAALEYCPDFTNSRALKELYLCPLVDPNSIKVPNEDGPLPREGQQLHGDDMVTNKRQLSDGETGTEKKMKRTH</sequence>
<evidence type="ECO:0000256" key="4">
    <source>
        <dbReference type="SAM" id="MobiDB-lite"/>
    </source>
</evidence>
<proteinExistence type="predicted"/>
<evidence type="ECO:0000256" key="3">
    <source>
        <dbReference type="ARBA" id="ARBA00022833"/>
    </source>
</evidence>
<dbReference type="InterPro" id="IPR000433">
    <property type="entry name" value="Znf_ZZ"/>
</dbReference>
<accession>A0A8T0I8X5</accession>
<dbReference type="SUPFAM" id="SSF52540">
    <property type="entry name" value="P-loop containing nucleoside triphosphate hydrolases"/>
    <property type="match status" value="1"/>
</dbReference>
<dbReference type="PROSITE" id="PS50104">
    <property type="entry name" value="TIR"/>
    <property type="match status" value="1"/>
</dbReference>
<keyword evidence="7" id="KW-1185">Reference proteome</keyword>
<dbReference type="PANTHER" id="PTHR11017">
    <property type="entry name" value="LEUCINE-RICH REPEAT-CONTAINING PROTEIN"/>
    <property type="match status" value="1"/>
</dbReference>
<dbReference type="InterPro" id="IPR043145">
    <property type="entry name" value="Znf_ZZ_sf"/>
</dbReference>
<dbReference type="EMBL" id="CM026424">
    <property type="protein sequence ID" value="KAG0579435.1"/>
    <property type="molecule type" value="Genomic_DNA"/>
</dbReference>
<protein>
    <recommendedName>
        <fullName evidence="5">TIR domain-containing protein</fullName>
    </recommendedName>
</protein>
<dbReference type="SUPFAM" id="SSF52058">
    <property type="entry name" value="L domain-like"/>
    <property type="match status" value="1"/>
</dbReference>
<comment type="caution">
    <text evidence="6">The sequence shown here is derived from an EMBL/GenBank/DDBJ whole genome shotgun (WGS) entry which is preliminary data.</text>
</comment>
<dbReference type="GO" id="GO:0008270">
    <property type="term" value="F:zinc ion binding"/>
    <property type="evidence" value="ECO:0007669"/>
    <property type="project" value="UniProtKB-KW"/>
</dbReference>
<dbReference type="Proteomes" id="UP000822688">
    <property type="component" value="Chromosome 4"/>
</dbReference>
<evidence type="ECO:0000313" key="6">
    <source>
        <dbReference type="EMBL" id="KAG0579435.1"/>
    </source>
</evidence>
<dbReference type="Gene3D" id="3.40.50.300">
    <property type="entry name" value="P-loop containing nucleotide triphosphate hydrolases"/>
    <property type="match status" value="1"/>
</dbReference>
<dbReference type="GO" id="GO:0006952">
    <property type="term" value="P:defense response"/>
    <property type="evidence" value="ECO:0007669"/>
    <property type="project" value="InterPro"/>
</dbReference>
<feature type="domain" description="TIR" evidence="5">
    <location>
        <begin position="175"/>
        <end position="312"/>
    </location>
</feature>
<dbReference type="InterPro" id="IPR035897">
    <property type="entry name" value="Toll_tir_struct_dom_sf"/>
</dbReference>
<evidence type="ECO:0000256" key="1">
    <source>
        <dbReference type="ARBA" id="ARBA00022723"/>
    </source>
</evidence>
<dbReference type="PRINTS" id="PR00364">
    <property type="entry name" value="DISEASERSIST"/>
</dbReference>
<dbReference type="SMART" id="SM00255">
    <property type="entry name" value="TIR"/>
    <property type="match status" value="1"/>
</dbReference>
<dbReference type="SUPFAM" id="SSF52200">
    <property type="entry name" value="Toll/Interleukin receptor TIR domain"/>
    <property type="match status" value="1"/>
</dbReference>
<dbReference type="Pfam" id="PF00931">
    <property type="entry name" value="NB-ARC"/>
    <property type="match status" value="1"/>
</dbReference>
<keyword evidence="2" id="KW-0863">Zinc-finger</keyword>
<feature type="region of interest" description="Disordered" evidence="4">
    <location>
        <begin position="1159"/>
        <end position="1199"/>
    </location>
</feature>
<dbReference type="InterPro" id="IPR032675">
    <property type="entry name" value="LRR_dom_sf"/>
</dbReference>
<dbReference type="Gene3D" id="3.40.50.10140">
    <property type="entry name" value="Toll/interleukin-1 receptor homology (TIR) domain"/>
    <property type="match status" value="1"/>
</dbReference>
<dbReference type="InterPro" id="IPR002182">
    <property type="entry name" value="NB-ARC"/>
</dbReference>
<dbReference type="EMBL" id="CM026424">
    <property type="protein sequence ID" value="KAG0579436.1"/>
    <property type="molecule type" value="Genomic_DNA"/>
</dbReference>
<dbReference type="InterPro" id="IPR000157">
    <property type="entry name" value="TIR_dom"/>
</dbReference>
<name>A0A8T0I8X5_CERPU</name>
<evidence type="ECO:0000259" key="5">
    <source>
        <dbReference type="PROSITE" id="PS50104"/>
    </source>
</evidence>
<dbReference type="AlphaFoldDB" id="A0A8T0I8X5"/>
<reference evidence="6" key="1">
    <citation type="submission" date="2020-06" db="EMBL/GenBank/DDBJ databases">
        <title>WGS assembly of Ceratodon purpureus strain R40.</title>
        <authorList>
            <person name="Carey S.B."/>
            <person name="Jenkins J."/>
            <person name="Shu S."/>
            <person name="Lovell J.T."/>
            <person name="Sreedasyam A."/>
            <person name="Maumus F."/>
            <person name="Tiley G.P."/>
            <person name="Fernandez-Pozo N."/>
            <person name="Barry K."/>
            <person name="Chen C."/>
            <person name="Wang M."/>
            <person name="Lipzen A."/>
            <person name="Daum C."/>
            <person name="Saski C.A."/>
            <person name="Payton A.C."/>
            <person name="Mcbreen J.C."/>
            <person name="Conrad R.E."/>
            <person name="Kollar L.M."/>
            <person name="Olsson S."/>
            <person name="Huttunen S."/>
            <person name="Landis J.B."/>
            <person name="Wickett N.J."/>
            <person name="Johnson M.G."/>
            <person name="Rensing S.A."/>
            <person name="Grimwood J."/>
            <person name="Schmutz J."/>
            <person name="Mcdaniel S.F."/>
        </authorList>
    </citation>
    <scope>NUCLEOTIDE SEQUENCE</scope>
    <source>
        <strain evidence="6">R40</strain>
    </source>
</reference>
<dbReference type="Gene3D" id="3.80.10.10">
    <property type="entry name" value="Ribonuclease Inhibitor"/>
    <property type="match status" value="2"/>
</dbReference>
<keyword evidence="3" id="KW-0862">Zinc</keyword>
<dbReference type="GO" id="GO:0007165">
    <property type="term" value="P:signal transduction"/>
    <property type="evidence" value="ECO:0007669"/>
    <property type="project" value="InterPro"/>
</dbReference>
<dbReference type="InterPro" id="IPR027417">
    <property type="entry name" value="P-loop_NTPase"/>
</dbReference>
<dbReference type="SUPFAM" id="SSF57850">
    <property type="entry name" value="RING/U-box"/>
    <property type="match status" value="1"/>
</dbReference>
<organism evidence="6 7">
    <name type="scientific">Ceratodon purpureus</name>
    <name type="common">Fire moss</name>
    <name type="synonym">Dicranum purpureum</name>
    <dbReference type="NCBI Taxonomy" id="3225"/>
    <lineage>
        <taxon>Eukaryota</taxon>
        <taxon>Viridiplantae</taxon>
        <taxon>Streptophyta</taxon>
        <taxon>Embryophyta</taxon>
        <taxon>Bryophyta</taxon>
        <taxon>Bryophytina</taxon>
        <taxon>Bryopsida</taxon>
        <taxon>Dicranidae</taxon>
        <taxon>Pseudoditrichales</taxon>
        <taxon>Ditrichaceae</taxon>
        <taxon>Ceratodon</taxon>
    </lineage>
</organism>
<feature type="compositionally biased region" description="Basic and acidic residues" evidence="4">
    <location>
        <begin position="1173"/>
        <end position="1193"/>
    </location>
</feature>
<evidence type="ECO:0000256" key="2">
    <source>
        <dbReference type="ARBA" id="ARBA00022771"/>
    </source>
</evidence>
<dbReference type="InterPro" id="IPR044974">
    <property type="entry name" value="Disease_R_plants"/>
</dbReference>
<dbReference type="Pfam" id="PF01582">
    <property type="entry name" value="TIR"/>
    <property type="match status" value="1"/>
</dbReference>
<dbReference type="Gene3D" id="3.30.60.90">
    <property type="match status" value="1"/>
</dbReference>
<evidence type="ECO:0000313" key="7">
    <source>
        <dbReference type="Proteomes" id="UP000822688"/>
    </source>
</evidence>
<dbReference type="PANTHER" id="PTHR11017:SF579">
    <property type="entry name" value="TIR DOMAIN-CONTAINING PROTEIN"/>
    <property type="match status" value="1"/>
</dbReference>